<dbReference type="SUPFAM" id="SSF111369">
    <property type="entry name" value="HlyD-like secretion proteins"/>
    <property type="match status" value="1"/>
</dbReference>
<dbReference type="Gene3D" id="2.40.50.100">
    <property type="match status" value="1"/>
</dbReference>
<evidence type="ECO:0000256" key="2">
    <source>
        <dbReference type="SAM" id="SignalP"/>
    </source>
</evidence>
<evidence type="ECO:0000259" key="5">
    <source>
        <dbReference type="Pfam" id="PF25944"/>
    </source>
</evidence>
<dbReference type="Pfam" id="PF25944">
    <property type="entry name" value="Beta-barrel_RND"/>
    <property type="match status" value="1"/>
</dbReference>
<dbReference type="EMBL" id="CP063982">
    <property type="protein sequence ID" value="UOD51200.1"/>
    <property type="molecule type" value="Genomic_DNA"/>
</dbReference>
<feature type="domain" description="YknX-like C-terminal permuted SH3-like" evidence="6">
    <location>
        <begin position="306"/>
        <end position="372"/>
    </location>
</feature>
<dbReference type="Gene3D" id="2.40.420.20">
    <property type="match status" value="1"/>
</dbReference>
<keyword evidence="2" id="KW-0732">Signal</keyword>
<dbReference type="Proteomes" id="UP000831607">
    <property type="component" value="Chromosome"/>
</dbReference>
<dbReference type="Gene3D" id="2.40.30.170">
    <property type="match status" value="1"/>
</dbReference>
<dbReference type="InterPro" id="IPR058626">
    <property type="entry name" value="MdtA-like_b-barrel"/>
</dbReference>
<evidence type="ECO:0000259" key="3">
    <source>
        <dbReference type="Pfam" id="PF25876"/>
    </source>
</evidence>
<feature type="domain" description="Multidrug resistance protein MdtA-like barrel-sandwich hybrid" evidence="4">
    <location>
        <begin position="62"/>
        <end position="205"/>
    </location>
</feature>
<dbReference type="InterPro" id="IPR006143">
    <property type="entry name" value="RND_pump_MFP"/>
</dbReference>
<dbReference type="NCBIfam" id="TIGR01730">
    <property type="entry name" value="RND_mfp"/>
    <property type="match status" value="1"/>
</dbReference>
<dbReference type="Gene3D" id="1.10.287.470">
    <property type="entry name" value="Helix hairpin bin"/>
    <property type="match status" value="1"/>
</dbReference>
<feature type="domain" description="Multidrug resistance protein MdtA-like alpha-helical hairpin" evidence="3">
    <location>
        <begin position="104"/>
        <end position="172"/>
    </location>
</feature>
<keyword evidence="8" id="KW-1185">Reference proteome</keyword>
<dbReference type="PANTHER" id="PTHR30158:SF3">
    <property type="entry name" value="MULTIDRUG EFFLUX PUMP SUBUNIT ACRA-RELATED"/>
    <property type="match status" value="1"/>
</dbReference>
<evidence type="ECO:0000313" key="8">
    <source>
        <dbReference type="Proteomes" id="UP000831607"/>
    </source>
</evidence>
<dbReference type="InterPro" id="IPR058637">
    <property type="entry name" value="YknX-like_C"/>
</dbReference>
<feature type="signal peptide" evidence="2">
    <location>
        <begin position="1"/>
        <end position="22"/>
    </location>
</feature>
<gene>
    <name evidence="7" type="ORF">DHf2319_04720</name>
</gene>
<evidence type="ECO:0000259" key="6">
    <source>
        <dbReference type="Pfam" id="PF25989"/>
    </source>
</evidence>
<dbReference type="PANTHER" id="PTHR30158">
    <property type="entry name" value="ACRA/E-RELATED COMPONENT OF DRUG EFFLUX TRANSPORTER"/>
    <property type="match status" value="1"/>
</dbReference>
<feature type="domain" description="Multidrug resistance protein MdtA-like beta-barrel" evidence="5">
    <location>
        <begin position="209"/>
        <end position="298"/>
    </location>
</feature>
<sequence length="380" mass="41272">MRSLSKRRWLWASLFLSTAVLVGCGEQQSTQQRPATLVDTITLTPATAVIRADLPGRVDAVRHAEVRARVTGIVQEILFEQGSEVVRNQSLFKIDPAPYQAAFDQARADLLRAQADEKAAIALSKRYAPLVKINAVSRQEYDDAVARADQARANVLAAQAALASAEINLAYTHVTSPIDGRIGEALVTEGALVEATTATQMALVQQMSPIYVDVYQSVTELSKLRRDFKDGKLKQVSNEAAEVSVILQDGSIYPGKARLLFTGTTVNETTGQVVLRTEVDNQDAALLPGMYVRVRVEQAVSEQALLVPPQALQRAANGLTNVYVVRDGKAVLAPVEVGNDYDNQVIITQGLKSGDEVIVAGFQKIREGAAVQTRPWQPDR</sequence>
<protein>
    <submittedName>
        <fullName evidence="7">Efflux RND transporter periplasmic adaptor subunit</fullName>
    </submittedName>
</protein>
<accession>A0ABY4AP88</accession>
<evidence type="ECO:0000259" key="4">
    <source>
        <dbReference type="Pfam" id="PF25917"/>
    </source>
</evidence>
<dbReference type="InterPro" id="IPR058625">
    <property type="entry name" value="MdtA-like_BSH"/>
</dbReference>
<dbReference type="Pfam" id="PF25876">
    <property type="entry name" value="HH_MFP_RND"/>
    <property type="match status" value="1"/>
</dbReference>
<feature type="chain" id="PRO_5046603792" evidence="2">
    <location>
        <begin position="23"/>
        <end position="380"/>
    </location>
</feature>
<dbReference type="InterPro" id="IPR058624">
    <property type="entry name" value="MdtA-like_HH"/>
</dbReference>
<dbReference type="Pfam" id="PF25917">
    <property type="entry name" value="BSH_RND"/>
    <property type="match status" value="1"/>
</dbReference>
<evidence type="ECO:0000256" key="1">
    <source>
        <dbReference type="ARBA" id="ARBA00009477"/>
    </source>
</evidence>
<comment type="similarity">
    <text evidence="1">Belongs to the membrane fusion protein (MFP) (TC 8.A.1) family.</text>
</comment>
<organism evidence="7 8">
    <name type="scientific">Orrella daihaiensis</name>
    <dbReference type="NCBI Taxonomy" id="2782176"/>
    <lineage>
        <taxon>Bacteria</taxon>
        <taxon>Pseudomonadati</taxon>
        <taxon>Pseudomonadota</taxon>
        <taxon>Betaproteobacteria</taxon>
        <taxon>Burkholderiales</taxon>
        <taxon>Alcaligenaceae</taxon>
        <taxon>Orrella</taxon>
    </lineage>
</organism>
<evidence type="ECO:0000313" key="7">
    <source>
        <dbReference type="EMBL" id="UOD51200.1"/>
    </source>
</evidence>
<name>A0ABY4AP88_9BURK</name>
<proteinExistence type="inferred from homology"/>
<reference evidence="7 8" key="1">
    <citation type="submission" date="2020-11" db="EMBL/GenBank/DDBJ databases">
        <title>Algicoccus daihaiensis sp.nov., isolated from Daihai Lake in Inner Mongolia.</title>
        <authorList>
            <person name="Kai J."/>
        </authorList>
    </citation>
    <scope>NUCLEOTIDE SEQUENCE [LARGE SCALE GENOMIC DNA]</scope>
    <source>
        <strain evidence="8">f23</strain>
    </source>
</reference>
<dbReference type="Pfam" id="PF25989">
    <property type="entry name" value="YknX_C"/>
    <property type="match status" value="1"/>
</dbReference>
<dbReference type="PROSITE" id="PS51257">
    <property type="entry name" value="PROKAR_LIPOPROTEIN"/>
    <property type="match status" value="1"/>
</dbReference>
<dbReference type="RefSeq" id="WP_243479666.1">
    <property type="nucleotide sequence ID" value="NZ_CP063982.1"/>
</dbReference>